<name>A0A4E9FIP7_BRUMA</name>
<dbReference type="InterPro" id="IPR001093">
    <property type="entry name" value="IMP_DH_GMPRt"/>
</dbReference>
<dbReference type="PANTHER" id="PTHR11911">
    <property type="entry name" value="INOSINE-5-MONOPHOSPHATE DEHYDROGENASE RELATED"/>
    <property type="match status" value="1"/>
</dbReference>
<dbReference type="InterPro" id="IPR005990">
    <property type="entry name" value="IMP_DH"/>
</dbReference>
<dbReference type="SUPFAM" id="SSF51412">
    <property type="entry name" value="Inosine monophosphate dehydrogenase (IMPDH)"/>
    <property type="match status" value="1"/>
</dbReference>
<keyword evidence="4" id="KW-1185">Reference proteome</keyword>
<sequence>MVKKIRKKYKSPRGRLRVAAAVGTGKKDGIERCETMDREEIDVINVDAGVDAMKIRIEPRSICTTKLVTGVGVPQFSTIQSIAKAIAAGADSVMIDSIFTGTDESPV</sequence>
<dbReference type="Gene3D" id="3.20.20.70">
    <property type="entry name" value="Aldolase class I"/>
    <property type="match status" value="2"/>
</dbReference>
<evidence type="ECO:0000259" key="2">
    <source>
        <dbReference type="Pfam" id="PF00478"/>
    </source>
</evidence>
<accession>A0A4E9FIP7</accession>
<dbReference type="GeneID" id="6095832"/>
<reference evidence="3" key="2">
    <citation type="submission" date="2019-04" db="EMBL/GenBank/DDBJ databases">
        <authorList>
            <person name="Howe K."/>
            <person name="Paulini M."/>
            <person name="Williams G."/>
        </authorList>
    </citation>
    <scope>NUCLEOTIDE SEQUENCE [LARGE SCALE GENOMIC DNA]</scope>
    <source>
        <strain evidence="3">FR3</strain>
    </source>
</reference>
<dbReference type="GO" id="GO:0003938">
    <property type="term" value="F:IMP dehydrogenase activity"/>
    <property type="evidence" value="ECO:0007669"/>
    <property type="project" value="InterPro"/>
</dbReference>
<dbReference type="WBParaSite" id="Bm17461b.1">
    <property type="protein sequence ID" value="Bm17461b.1"/>
    <property type="gene ID" value="WBGene00268604"/>
</dbReference>
<dbReference type="GO" id="GO:0006183">
    <property type="term" value="P:GTP biosynthetic process"/>
    <property type="evidence" value="ECO:0007669"/>
    <property type="project" value="TreeGrafter"/>
</dbReference>
<dbReference type="Pfam" id="PF00478">
    <property type="entry name" value="IMPDH"/>
    <property type="match status" value="1"/>
</dbReference>
<dbReference type="STRING" id="6279.A0A5S6PDL8"/>
<evidence type="ECO:0000256" key="1">
    <source>
        <dbReference type="ARBA" id="ARBA00005502"/>
    </source>
</evidence>
<dbReference type="OrthoDB" id="6688196at2759"/>
<dbReference type="PANTHER" id="PTHR11911:SF111">
    <property type="entry name" value="INOSINE-5'-MONOPHOSPHATE DEHYDROGENASE"/>
    <property type="match status" value="1"/>
</dbReference>
<dbReference type="CTD" id="6095832"/>
<dbReference type="SMART" id="SM01240">
    <property type="entry name" value="IMPDH"/>
    <property type="match status" value="1"/>
</dbReference>
<proteinExistence type="inferred from homology"/>
<accession>A0A5S6PDL8</accession>
<protein>
    <submittedName>
        <fullName evidence="5">IMPDH domain-containing protein</fullName>
    </submittedName>
</protein>
<dbReference type="RefSeq" id="XP_042933996.1">
    <property type="nucleotide sequence ID" value="XM_043078062.1"/>
</dbReference>
<reference evidence="4" key="1">
    <citation type="journal article" date="2007" name="Science">
        <title>Draft genome of the filarial nematode parasite Brugia malayi.</title>
        <authorList>
            <person name="Ghedin E."/>
            <person name="Wang S."/>
            <person name="Spiro D."/>
            <person name="Caler E."/>
            <person name="Zhao Q."/>
            <person name="Crabtree J."/>
            <person name="Allen J.E."/>
            <person name="Delcher A.L."/>
            <person name="Guiliano D.B."/>
            <person name="Miranda-Saavedra D."/>
            <person name="Angiuoli S.V."/>
            <person name="Creasy T."/>
            <person name="Amedeo P."/>
            <person name="Haas B."/>
            <person name="El-Sayed N.M."/>
            <person name="Wortman J.R."/>
            <person name="Feldblyum T."/>
            <person name="Tallon L."/>
            <person name="Schatz M."/>
            <person name="Shumway M."/>
            <person name="Koo H."/>
            <person name="Salzberg S.L."/>
            <person name="Schobel S."/>
            <person name="Pertea M."/>
            <person name="Pop M."/>
            <person name="White O."/>
            <person name="Barton G.J."/>
            <person name="Carlow C.K."/>
            <person name="Crawford M.J."/>
            <person name="Daub J."/>
            <person name="Dimmic M.W."/>
            <person name="Estes C.F."/>
            <person name="Foster J.M."/>
            <person name="Ganatra M."/>
            <person name="Gregory W.F."/>
            <person name="Johnson N.M."/>
            <person name="Jin J."/>
            <person name="Komuniecki R."/>
            <person name="Korf I."/>
            <person name="Kumar S."/>
            <person name="Laney S."/>
            <person name="Li B.W."/>
            <person name="Li W."/>
            <person name="Lindblom T.H."/>
            <person name="Lustigman S."/>
            <person name="Ma D."/>
            <person name="Maina C.V."/>
            <person name="Martin D.M."/>
            <person name="McCarter J.P."/>
            <person name="McReynolds L."/>
            <person name="Mitreva M."/>
            <person name="Nutman T.B."/>
            <person name="Parkinson J."/>
            <person name="Peregrin-Alvarez J.M."/>
            <person name="Poole C."/>
            <person name="Ren Q."/>
            <person name="Saunders L."/>
            <person name="Sluder A.E."/>
            <person name="Smith K."/>
            <person name="Stanke M."/>
            <person name="Unnasch T.R."/>
            <person name="Ware J."/>
            <person name="Wei A.D."/>
            <person name="Weil G."/>
            <person name="Williams D.J."/>
            <person name="Zhang Y."/>
            <person name="Williams S.A."/>
            <person name="Fraser-Liggett C."/>
            <person name="Slatko B."/>
            <person name="Blaxter M.L."/>
            <person name="Scott A.L."/>
        </authorList>
    </citation>
    <scope>NUCLEOTIDE SEQUENCE</scope>
    <source>
        <strain evidence="4">FR3</strain>
    </source>
</reference>
<feature type="domain" description="IMP dehydrogenase/GMP reductase" evidence="2">
    <location>
        <begin position="46"/>
        <end position="82"/>
    </location>
</feature>
<comment type="similarity">
    <text evidence="1">Belongs to the IMPDH/GMPR family.</text>
</comment>
<evidence type="ECO:0000313" key="4">
    <source>
        <dbReference type="Proteomes" id="UP000006672"/>
    </source>
</evidence>
<evidence type="ECO:0000313" key="3">
    <source>
        <dbReference type="EMBL" id="VIO93012.1"/>
    </source>
</evidence>
<dbReference type="EMBL" id="CAAKNF010000193">
    <property type="protein sequence ID" value="VIO93012.1"/>
    <property type="molecule type" value="Genomic_DNA"/>
</dbReference>
<reference evidence="5" key="3">
    <citation type="submission" date="2019-12" db="UniProtKB">
        <authorList>
            <consortium name="WormBaseParasite"/>
        </authorList>
    </citation>
    <scope>IDENTIFICATION</scope>
</reference>
<dbReference type="Proteomes" id="UP000006672">
    <property type="component" value="Unassembled WGS sequence"/>
</dbReference>
<gene>
    <name evidence="3 5" type="primary">Bm17461</name>
    <name evidence="3" type="ORF">BM_BM17461</name>
</gene>
<dbReference type="AlphaFoldDB" id="A0A4E9FIP7"/>
<organism evidence="3">
    <name type="scientific">Brugia malayi</name>
    <name type="common">Filarial nematode worm</name>
    <dbReference type="NCBI Taxonomy" id="6279"/>
    <lineage>
        <taxon>Eukaryota</taxon>
        <taxon>Metazoa</taxon>
        <taxon>Ecdysozoa</taxon>
        <taxon>Nematoda</taxon>
        <taxon>Chromadorea</taxon>
        <taxon>Rhabditida</taxon>
        <taxon>Spirurina</taxon>
        <taxon>Spiruromorpha</taxon>
        <taxon>Filarioidea</taxon>
        <taxon>Onchocercidae</taxon>
        <taxon>Brugia</taxon>
    </lineage>
</organism>
<evidence type="ECO:0000313" key="5">
    <source>
        <dbReference type="WBParaSite" id="Bm17461b.1"/>
    </source>
</evidence>
<dbReference type="InterPro" id="IPR013785">
    <property type="entry name" value="Aldolase_TIM"/>
</dbReference>